<evidence type="ECO:0000256" key="17">
    <source>
        <dbReference type="SAM" id="MobiDB-lite"/>
    </source>
</evidence>
<comment type="similarity">
    <text evidence="3">Belongs to the PPP1R15 family.</text>
</comment>
<dbReference type="GO" id="GO:0006915">
    <property type="term" value="P:apoptotic process"/>
    <property type="evidence" value="ECO:0007669"/>
    <property type="project" value="UniProtKB-KW"/>
</dbReference>
<dbReference type="PANTHER" id="PTHR16489:SF14">
    <property type="entry name" value="PROTEIN PHOSPHATASE 1 REGULATORY SUBUNIT 15A"/>
    <property type="match status" value="1"/>
</dbReference>
<dbReference type="GO" id="GO:0000164">
    <property type="term" value="C:protein phosphatase type 1 complex"/>
    <property type="evidence" value="ECO:0007669"/>
    <property type="project" value="TreeGrafter"/>
</dbReference>
<evidence type="ECO:0000256" key="8">
    <source>
        <dbReference type="ARBA" id="ARBA00022824"/>
    </source>
</evidence>
<organism evidence="20 21">
    <name type="scientific">Engystomops pustulosus</name>
    <name type="common">Tungara frog</name>
    <name type="synonym">Physalaemus pustulosus</name>
    <dbReference type="NCBI Taxonomy" id="76066"/>
    <lineage>
        <taxon>Eukaryota</taxon>
        <taxon>Metazoa</taxon>
        <taxon>Chordata</taxon>
        <taxon>Craniata</taxon>
        <taxon>Vertebrata</taxon>
        <taxon>Euteleostomi</taxon>
        <taxon>Amphibia</taxon>
        <taxon>Batrachia</taxon>
        <taxon>Anura</taxon>
        <taxon>Neobatrachia</taxon>
        <taxon>Hyloidea</taxon>
        <taxon>Leptodactylidae</taxon>
        <taxon>Leiuperinae</taxon>
        <taxon>Engystomops</taxon>
    </lineage>
</organism>
<evidence type="ECO:0000256" key="10">
    <source>
        <dbReference type="ARBA" id="ARBA00022845"/>
    </source>
</evidence>
<keyword evidence="18" id="KW-0812">Transmembrane</keyword>
<evidence type="ECO:0000256" key="3">
    <source>
        <dbReference type="ARBA" id="ARBA00010161"/>
    </source>
</evidence>
<feature type="compositionally biased region" description="Acidic residues" evidence="17">
    <location>
        <begin position="237"/>
        <end position="256"/>
    </location>
</feature>
<dbReference type="PANTHER" id="PTHR16489">
    <property type="entry name" value="GH11727P"/>
    <property type="match status" value="1"/>
</dbReference>
<comment type="subunit">
    <text evidence="16">Interacts with PPP1CA. Interacts with EIF2S1. Interacts with PCNA. Interacts with LYN and KMT2A/MLL1. Interacts with PPP1R1A and SMARCB1. Interacts with SMAD7. Interacts with BAG1. Interacts with NOX4.</text>
</comment>
<dbReference type="GO" id="GO:0034976">
    <property type="term" value="P:response to endoplasmic reticulum stress"/>
    <property type="evidence" value="ECO:0007669"/>
    <property type="project" value="TreeGrafter"/>
</dbReference>
<evidence type="ECO:0000256" key="9">
    <source>
        <dbReference type="ARBA" id="ARBA00022843"/>
    </source>
</evidence>
<keyword evidence="11" id="KW-0346">Stress response</keyword>
<dbReference type="GO" id="GO:0019888">
    <property type="term" value="F:protein phosphatase regulator activity"/>
    <property type="evidence" value="ECO:0007669"/>
    <property type="project" value="TreeGrafter"/>
</dbReference>
<keyword evidence="13 18" id="KW-0472">Membrane</keyword>
<keyword evidence="12" id="KW-0496">Mitochondrion</keyword>
<dbReference type="InterPro" id="IPR051254">
    <property type="entry name" value="PPP1R15"/>
</dbReference>
<protein>
    <recommendedName>
        <fullName evidence="14">Protein phosphatase 1 regulatory subunit 15A</fullName>
    </recommendedName>
    <alternativeName>
        <fullName evidence="15">Growth arrest and DNA damage-inducible protein GADD34</fullName>
    </alternativeName>
</protein>
<dbReference type="Proteomes" id="UP000824782">
    <property type="component" value="Unassembled WGS sequence"/>
</dbReference>
<evidence type="ECO:0000256" key="4">
    <source>
        <dbReference type="ARBA" id="ARBA00022553"/>
    </source>
</evidence>
<comment type="subcellular location">
    <subcellularLocation>
        <location evidence="1">Endoplasmic reticulum membrane</location>
        <topology evidence="1">Peripheral membrane protein</topology>
        <orientation evidence="1">Cytoplasmic side</orientation>
    </subcellularLocation>
    <subcellularLocation>
        <location evidence="2">Mitochondrion outer membrane</location>
        <topology evidence="2">Peripheral membrane protein</topology>
        <orientation evidence="2">Cytoplasmic side</orientation>
    </subcellularLocation>
</comment>
<dbReference type="InterPro" id="IPR019523">
    <property type="entry name" value="Prot_Pase1_reg-su15A/B_C"/>
</dbReference>
<proteinExistence type="inferred from homology"/>
<evidence type="ECO:0000256" key="13">
    <source>
        <dbReference type="ARBA" id="ARBA00023136"/>
    </source>
</evidence>
<evidence type="ECO:0000256" key="12">
    <source>
        <dbReference type="ARBA" id="ARBA00023128"/>
    </source>
</evidence>
<evidence type="ECO:0000256" key="2">
    <source>
        <dbReference type="ARBA" id="ARBA00004570"/>
    </source>
</evidence>
<evidence type="ECO:0000256" key="15">
    <source>
        <dbReference type="ARBA" id="ARBA00042438"/>
    </source>
</evidence>
<dbReference type="Pfam" id="PF10488">
    <property type="entry name" value="PP1c_bdg"/>
    <property type="match status" value="1"/>
</dbReference>
<dbReference type="GO" id="GO:0005789">
    <property type="term" value="C:endoplasmic reticulum membrane"/>
    <property type="evidence" value="ECO:0007669"/>
    <property type="project" value="UniProtKB-SubCell"/>
</dbReference>
<keyword evidence="8" id="KW-0256">Endoplasmic reticulum</keyword>
<dbReference type="GO" id="GO:0005741">
    <property type="term" value="C:mitochondrial outer membrane"/>
    <property type="evidence" value="ECO:0007669"/>
    <property type="project" value="UniProtKB-SubCell"/>
</dbReference>
<feature type="transmembrane region" description="Helical" evidence="18">
    <location>
        <begin position="92"/>
        <end position="115"/>
    </location>
</feature>
<evidence type="ECO:0000313" key="20">
    <source>
        <dbReference type="EMBL" id="KAG8567865.1"/>
    </source>
</evidence>
<dbReference type="AlphaFoldDB" id="A0AAV7B5Q7"/>
<evidence type="ECO:0000259" key="19">
    <source>
        <dbReference type="Pfam" id="PF10488"/>
    </source>
</evidence>
<reference evidence="20" key="1">
    <citation type="thesis" date="2020" institute="ProQuest LLC" country="789 East Eisenhower Parkway, Ann Arbor, MI, USA">
        <title>Comparative Genomics and Chromosome Evolution.</title>
        <authorList>
            <person name="Mudd A.B."/>
        </authorList>
    </citation>
    <scope>NUCLEOTIDE SEQUENCE</scope>
    <source>
        <strain evidence="20">237g6f4</strain>
        <tissue evidence="20">Blood</tissue>
    </source>
</reference>
<sequence>MGLNYLNFCSYWKNLTSPLTCWHRGTAFHFDVMREHPKMPIALTDLGTDMVMVTMAARILQSIISLGKTLLQKRTLYWKMLPRVCVNKALRAAVWLCWSVIDLLLPLLMTTMYIYKNQSRLKAMCNGEQPINRVTVKCHWGSQMEPEKMIVEDLCNIQMDTVKEMAKMKVDHKCEDIVNKEVLVPSCTNPVILSMICMAAQQVDSSEESEVGSAEGDMSVDSGMQESWTPMSKYEEDSSEESDWSDDDSWDEDSTCHDDEDLWASFCRSDDPYNPLSFSMPTKSPEKPMKEAPIKCLEKSQIQDNMDHSKVVKIDSGIVEKQKTKLCKKPVLIGHKSSHKCSLLKEESPWQDNHGTKKVRFSPKVTVHPIITWSFAHRMARKGPWEEYARDRSRFQRRIAETEAAIGFCLEALHREKIWTRLNGKQN</sequence>
<evidence type="ECO:0000256" key="5">
    <source>
        <dbReference type="ARBA" id="ARBA00022703"/>
    </source>
</evidence>
<keyword evidence="10" id="KW-0810">Translation regulation</keyword>
<feature type="transmembrane region" description="Helical" evidence="18">
    <location>
        <begin position="50"/>
        <end position="71"/>
    </location>
</feature>
<evidence type="ECO:0000256" key="11">
    <source>
        <dbReference type="ARBA" id="ARBA00023016"/>
    </source>
</evidence>
<keyword evidence="21" id="KW-1185">Reference proteome</keyword>
<keyword evidence="4" id="KW-0597">Phosphoprotein</keyword>
<evidence type="ECO:0000256" key="16">
    <source>
        <dbReference type="ARBA" id="ARBA00047011"/>
    </source>
</evidence>
<comment type="caution">
    <text evidence="20">The sequence shown here is derived from an EMBL/GenBank/DDBJ whole genome shotgun (WGS) entry which is preliminary data.</text>
</comment>
<feature type="domain" description="Protein phosphatase 1 regulatory subunit 15A/B C-terminal" evidence="19">
    <location>
        <begin position="200"/>
        <end position="422"/>
    </location>
</feature>
<dbReference type="EMBL" id="WNYA01000006">
    <property type="protein sequence ID" value="KAG8567864.1"/>
    <property type="molecule type" value="Genomic_DNA"/>
</dbReference>
<evidence type="ECO:0000256" key="18">
    <source>
        <dbReference type="SAM" id="Phobius"/>
    </source>
</evidence>
<feature type="region of interest" description="Disordered" evidence="17">
    <location>
        <begin position="207"/>
        <end position="256"/>
    </location>
</feature>
<evidence type="ECO:0000256" key="1">
    <source>
        <dbReference type="ARBA" id="ARBA00004397"/>
    </source>
</evidence>
<dbReference type="EMBL" id="WNYA01000006">
    <property type="protein sequence ID" value="KAG8567865.1"/>
    <property type="molecule type" value="Genomic_DNA"/>
</dbReference>
<keyword evidence="9" id="KW-0832">Ubl conjugation</keyword>
<dbReference type="GO" id="GO:0006417">
    <property type="term" value="P:regulation of translation"/>
    <property type="evidence" value="ECO:0007669"/>
    <property type="project" value="UniProtKB-KW"/>
</dbReference>
<keyword evidence="18" id="KW-1133">Transmembrane helix</keyword>
<evidence type="ECO:0000256" key="7">
    <source>
        <dbReference type="ARBA" id="ARBA00022787"/>
    </source>
</evidence>
<accession>A0AAV7B5Q7</accession>
<keyword evidence="7" id="KW-1000">Mitochondrion outer membrane</keyword>
<name>A0AAV7B5Q7_ENGPU</name>
<gene>
    <name evidence="20" type="ORF">GDO81_013808</name>
</gene>
<evidence type="ECO:0000256" key="14">
    <source>
        <dbReference type="ARBA" id="ARBA00040008"/>
    </source>
</evidence>
<evidence type="ECO:0000256" key="6">
    <source>
        <dbReference type="ARBA" id="ARBA00022737"/>
    </source>
</evidence>
<keyword evidence="6" id="KW-0677">Repeat</keyword>
<evidence type="ECO:0000313" key="21">
    <source>
        <dbReference type="Proteomes" id="UP000824782"/>
    </source>
</evidence>
<keyword evidence="5" id="KW-0053">Apoptosis</keyword>